<evidence type="ECO:0000313" key="6">
    <source>
        <dbReference type="Proteomes" id="UP000606490"/>
    </source>
</evidence>
<keyword evidence="2" id="KW-0238">DNA-binding</keyword>
<accession>A0ABS1UZA4</accession>
<evidence type="ECO:0000256" key="2">
    <source>
        <dbReference type="ARBA" id="ARBA00023125"/>
    </source>
</evidence>
<dbReference type="PANTHER" id="PTHR43537:SF5">
    <property type="entry name" value="UXU OPERON TRANSCRIPTIONAL REGULATOR"/>
    <property type="match status" value="1"/>
</dbReference>
<evidence type="ECO:0000256" key="1">
    <source>
        <dbReference type="ARBA" id="ARBA00023015"/>
    </source>
</evidence>
<comment type="caution">
    <text evidence="5">The sequence shown here is derived from an EMBL/GenBank/DDBJ whole genome shotgun (WGS) entry which is preliminary data.</text>
</comment>
<dbReference type="SUPFAM" id="SSF48008">
    <property type="entry name" value="GntR ligand-binding domain-like"/>
    <property type="match status" value="1"/>
</dbReference>
<keyword evidence="1" id="KW-0805">Transcription regulation</keyword>
<keyword evidence="3" id="KW-0804">Transcription</keyword>
<name>A0ABS1UZA4_9PROT</name>
<dbReference type="Pfam" id="PF07729">
    <property type="entry name" value="FCD"/>
    <property type="match status" value="1"/>
</dbReference>
<dbReference type="InterPro" id="IPR011711">
    <property type="entry name" value="GntR_C"/>
</dbReference>
<dbReference type="RefSeq" id="WP_202824384.1">
    <property type="nucleotide sequence ID" value="NZ_JAEUXJ010000002.1"/>
</dbReference>
<dbReference type="Gene3D" id="1.20.120.530">
    <property type="entry name" value="GntR ligand-binding domain-like"/>
    <property type="match status" value="1"/>
</dbReference>
<evidence type="ECO:0000313" key="5">
    <source>
        <dbReference type="EMBL" id="MBL6454632.1"/>
    </source>
</evidence>
<gene>
    <name evidence="5" type="ORF">JMJ55_04805</name>
</gene>
<reference evidence="5 6" key="1">
    <citation type="submission" date="2021-01" db="EMBL/GenBank/DDBJ databases">
        <title>Belnapia mucosa sp. nov. and Belnapia arida sp. nov., isolated from the Tabernas Desert (Almeria, Spain).</title>
        <authorList>
            <person name="Molina-Menor E."/>
            <person name="Vidal-Verdu A."/>
            <person name="Calonge A."/>
            <person name="Satari L."/>
            <person name="Pereto Magraner J."/>
            <person name="Porcar Miralles M."/>
        </authorList>
    </citation>
    <scope>NUCLEOTIDE SEQUENCE [LARGE SCALE GENOMIC DNA]</scope>
    <source>
        <strain evidence="5 6">T6</strain>
    </source>
</reference>
<feature type="domain" description="HTH gntR-type" evidence="4">
    <location>
        <begin position="13"/>
        <end position="81"/>
    </location>
</feature>
<organism evidence="5 6">
    <name type="scientific">Belnapia mucosa</name>
    <dbReference type="NCBI Taxonomy" id="2804532"/>
    <lineage>
        <taxon>Bacteria</taxon>
        <taxon>Pseudomonadati</taxon>
        <taxon>Pseudomonadota</taxon>
        <taxon>Alphaproteobacteria</taxon>
        <taxon>Acetobacterales</taxon>
        <taxon>Roseomonadaceae</taxon>
        <taxon>Belnapia</taxon>
    </lineage>
</organism>
<dbReference type="EMBL" id="JAEUXJ010000002">
    <property type="protein sequence ID" value="MBL6454632.1"/>
    <property type="molecule type" value="Genomic_DNA"/>
</dbReference>
<keyword evidence="6" id="KW-1185">Reference proteome</keyword>
<protein>
    <submittedName>
        <fullName evidence="5">FCD domain-containing protein</fullName>
    </submittedName>
</protein>
<dbReference type="InterPro" id="IPR036390">
    <property type="entry name" value="WH_DNA-bd_sf"/>
</dbReference>
<proteinExistence type="predicted"/>
<dbReference type="Proteomes" id="UP000606490">
    <property type="component" value="Unassembled WGS sequence"/>
</dbReference>
<evidence type="ECO:0000256" key="3">
    <source>
        <dbReference type="ARBA" id="ARBA00023163"/>
    </source>
</evidence>
<dbReference type="PANTHER" id="PTHR43537">
    <property type="entry name" value="TRANSCRIPTIONAL REGULATOR, GNTR FAMILY"/>
    <property type="match status" value="1"/>
</dbReference>
<dbReference type="InterPro" id="IPR000524">
    <property type="entry name" value="Tscrpt_reg_HTH_GntR"/>
</dbReference>
<sequence length="163" mass="18385">MDHLQEPRRRTSPRLADTVSAELARLIATGGLPSGVRLPTERELMRRFGVSRSAVRAAIGDPERFYATDAAFHALLYRLPRNPIFPEVHRAYVEWLQDHWRCMPRGAEYDRLNHAAHAEILAAIIARDPDAAEAALRRHLTTAWELLRAALPPALPAEGSRTR</sequence>
<dbReference type="InterPro" id="IPR008920">
    <property type="entry name" value="TF_FadR/GntR_C"/>
</dbReference>
<evidence type="ECO:0000259" key="4">
    <source>
        <dbReference type="PROSITE" id="PS50949"/>
    </source>
</evidence>
<dbReference type="SMART" id="SM00895">
    <property type="entry name" value="FCD"/>
    <property type="match status" value="1"/>
</dbReference>
<dbReference type="PROSITE" id="PS50949">
    <property type="entry name" value="HTH_GNTR"/>
    <property type="match status" value="1"/>
</dbReference>
<dbReference type="SUPFAM" id="SSF46785">
    <property type="entry name" value="Winged helix' DNA-binding domain"/>
    <property type="match status" value="1"/>
</dbReference>